<dbReference type="EMBL" id="NGKW01000036">
    <property type="protein sequence ID" value="OTN82293.1"/>
    <property type="molecule type" value="Genomic_DNA"/>
</dbReference>
<evidence type="ECO:0000313" key="2">
    <source>
        <dbReference type="Proteomes" id="UP000194885"/>
    </source>
</evidence>
<protein>
    <submittedName>
        <fullName evidence="1">Uncharacterized protein</fullName>
    </submittedName>
</protein>
<reference evidence="1 2" key="1">
    <citation type="submission" date="2017-05" db="EMBL/GenBank/DDBJ databases">
        <title>The Genome Sequence of Enterococcus faecium 7H8_DIV0219.</title>
        <authorList>
            <consortium name="The Broad Institute Genomics Platform"/>
            <consortium name="The Broad Institute Genomic Center for Infectious Diseases"/>
            <person name="Earl A."/>
            <person name="Manson A."/>
            <person name="Schwartman J."/>
            <person name="Gilmore M."/>
            <person name="Abouelleil A."/>
            <person name="Cao P."/>
            <person name="Chapman S."/>
            <person name="Cusick C."/>
            <person name="Shea T."/>
            <person name="Young S."/>
            <person name="Neafsey D."/>
            <person name="Nusbaum C."/>
            <person name="Birren B."/>
        </authorList>
    </citation>
    <scope>NUCLEOTIDE SEQUENCE [LARGE SCALE GENOMIC DNA]</scope>
    <source>
        <strain evidence="1 2">7H8_DIV0219</strain>
    </source>
</reference>
<gene>
    <name evidence="1" type="ORF">A5810_003175</name>
</gene>
<organism evidence="1 2">
    <name type="scientific">Enterococcus faecium</name>
    <name type="common">Streptococcus faecium</name>
    <dbReference type="NCBI Taxonomy" id="1352"/>
    <lineage>
        <taxon>Bacteria</taxon>
        <taxon>Bacillati</taxon>
        <taxon>Bacillota</taxon>
        <taxon>Bacilli</taxon>
        <taxon>Lactobacillales</taxon>
        <taxon>Enterococcaceae</taxon>
        <taxon>Enterococcus</taxon>
    </lineage>
</organism>
<sequence length="96" mass="11238">MAERTIDQKIQNVLKKFIDSYKDNRSLTPQTSYLFYDFIILSYHNKRKNRYSISTLSEILLAEGIEANLLINIYAHSLYVLALNDGKQIYDKGFLI</sequence>
<name>A0A242AML6_ENTFC</name>
<comment type="caution">
    <text evidence="1">The sequence shown here is derived from an EMBL/GenBank/DDBJ whole genome shotgun (WGS) entry which is preliminary data.</text>
</comment>
<evidence type="ECO:0000313" key="1">
    <source>
        <dbReference type="EMBL" id="OTN82293.1"/>
    </source>
</evidence>
<accession>A0A242AML6</accession>
<proteinExistence type="predicted"/>
<dbReference type="AlphaFoldDB" id="A0A242AML6"/>
<dbReference type="Proteomes" id="UP000194885">
    <property type="component" value="Unassembled WGS sequence"/>
</dbReference>
<dbReference type="RefSeq" id="WP_002330356.1">
    <property type="nucleotide sequence ID" value="NZ_AP022342.1"/>
</dbReference>